<name>A0ABQ9ILV4_9NEOP</name>
<protein>
    <recommendedName>
        <fullName evidence="1">SPIN-DOC-like zinc-finger domain-containing protein</fullName>
    </recommendedName>
</protein>
<feature type="non-terminal residue" evidence="2">
    <location>
        <position position="360"/>
    </location>
</feature>
<dbReference type="EMBL" id="JARBHB010000001">
    <property type="protein sequence ID" value="KAJ8896783.1"/>
    <property type="molecule type" value="Genomic_DNA"/>
</dbReference>
<proteinExistence type="predicted"/>
<evidence type="ECO:0000313" key="3">
    <source>
        <dbReference type="Proteomes" id="UP001159363"/>
    </source>
</evidence>
<keyword evidence="3" id="KW-1185">Reference proteome</keyword>
<dbReference type="Proteomes" id="UP001159363">
    <property type="component" value="Chromosome 1"/>
</dbReference>
<dbReference type="Pfam" id="PF18658">
    <property type="entry name" value="zf-C2H2_12"/>
    <property type="match status" value="1"/>
</dbReference>
<dbReference type="PANTHER" id="PTHR45913">
    <property type="entry name" value="EPM2A-INTERACTING PROTEIN 1"/>
    <property type="match status" value="1"/>
</dbReference>
<dbReference type="PANTHER" id="PTHR45913:SF11">
    <property type="entry name" value="EPM2A-INTERACTING PROTEIN 1"/>
    <property type="match status" value="1"/>
</dbReference>
<feature type="domain" description="SPIN-DOC-like zinc-finger" evidence="1">
    <location>
        <begin position="19"/>
        <end position="77"/>
    </location>
</feature>
<dbReference type="InterPro" id="IPR040647">
    <property type="entry name" value="SPIN-DOC_Znf-C2H2"/>
</dbReference>
<accession>A0ABQ9ILV4</accession>
<reference evidence="2 3" key="1">
    <citation type="submission" date="2023-02" db="EMBL/GenBank/DDBJ databases">
        <title>LHISI_Scaffold_Assembly.</title>
        <authorList>
            <person name="Stuart O.P."/>
            <person name="Cleave R."/>
            <person name="Magrath M.J.L."/>
            <person name="Mikheyev A.S."/>
        </authorList>
    </citation>
    <scope>NUCLEOTIDE SEQUENCE [LARGE SCALE GENOMIC DNA]</scope>
    <source>
        <strain evidence="2">Daus_M_001</strain>
        <tissue evidence="2">Leg muscle</tissue>
    </source>
</reference>
<evidence type="ECO:0000313" key="2">
    <source>
        <dbReference type="EMBL" id="KAJ8896783.1"/>
    </source>
</evidence>
<sequence length="360" mass="41991">MSVQSRKRKVDIEYHVFNDKWCVEYFVIEKTIKALCVICNKLIAVLKEYNIRLHYKTKHDENFDKFKDKVREHKLETLERGLCFQQSIFKKRVQKSKEIAKTEKPFTDSYYIKNCIFIMLEDLFPDKIEHCKYISVSPNTVACRVEDITGNFSAIEFEVTEELADLMSLHGTTTGEDIFKEVQITLAEKYNLPHSRLKCVPTDGRKNMCGTNKNFIGRMNAERETSNVPKPLTLHCILHQEALCGKSVDISCVMNHAIIVVNFVRSHGLKPRQFKSFLEEVESLLPDLPYHAEVRWLINGKIFPSFFSLRTEVEIFLNEKERSMDILSVKKCLELIHLQANDIVKGKFKEGSLVQFYNYL</sequence>
<organism evidence="2 3">
    <name type="scientific">Dryococelus australis</name>
    <dbReference type="NCBI Taxonomy" id="614101"/>
    <lineage>
        <taxon>Eukaryota</taxon>
        <taxon>Metazoa</taxon>
        <taxon>Ecdysozoa</taxon>
        <taxon>Arthropoda</taxon>
        <taxon>Hexapoda</taxon>
        <taxon>Insecta</taxon>
        <taxon>Pterygota</taxon>
        <taxon>Neoptera</taxon>
        <taxon>Polyneoptera</taxon>
        <taxon>Phasmatodea</taxon>
        <taxon>Verophasmatodea</taxon>
        <taxon>Anareolatae</taxon>
        <taxon>Phasmatidae</taxon>
        <taxon>Eurycanthinae</taxon>
        <taxon>Dryococelus</taxon>
    </lineage>
</organism>
<gene>
    <name evidence="2" type="ORF">PR048_002128</name>
</gene>
<comment type="caution">
    <text evidence="2">The sequence shown here is derived from an EMBL/GenBank/DDBJ whole genome shotgun (WGS) entry which is preliminary data.</text>
</comment>
<evidence type="ECO:0000259" key="1">
    <source>
        <dbReference type="Pfam" id="PF18658"/>
    </source>
</evidence>